<proteinExistence type="predicted"/>
<organism evidence="2 3">
    <name type="scientific">Flavobacterium suncheonense GH29-5 = DSM 17707</name>
    <dbReference type="NCBI Taxonomy" id="1121899"/>
    <lineage>
        <taxon>Bacteria</taxon>
        <taxon>Pseudomonadati</taxon>
        <taxon>Bacteroidota</taxon>
        <taxon>Flavobacteriia</taxon>
        <taxon>Flavobacteriales</taxon>
        <taxon>Flavobacteriaceae</taxon>
        <taxon>Flavobacterium</taxon>
    </lineage>
</organism>
<dbReference type="Proteomes" id="UP000030121">
    <property type="component" value="Unassembled WGS sequence"/>
</dbReference>
<dbReference type="Pfam" id="PF13858">
    <property type="entry name" value="DUF4199"/>
    <property type="match status" value="1"/>
</dbReference>
<dbReference type="STRING" id="1121899.GCA_000430025_02300"/>
<dbReference type="OrthoDB" id="5766000at2"/>
<accession>A0A0A2MC21</accession>
<keyword evidence="1" id="KW-1133">Transmembrane helix</keyword>
<reference evidence="2 3" key="1">
    <citation type="submission" date="2013-09" db="EMBL/GenBank/DDBJ databases">
        <authorList>
            <person name="Zeng Z."/>
            <person name="Chen C."/>
        </authorList>
    </citation>
    <scope>NUCLEOTIDE SEQUENCE [LARGE SCALE GENOMIC DNA]</scope>
    <source>
        <strain evidence="2 3">GH29-5</strain>
    </source>
</reference>
<keyword evidence="1" id="KW-0812">Transmembrane</keyword>
<feature type="transmembrane region" description="Helical" evidence="1">
    <location>
        <begin position="36"/>
        <end position="55"/>
    </location>
</feature>
<keyword evidence="3" id="KW-1185">Reference proteome</keyword>
<feature type="transmembrane region" description="Helical" evidence="1">
    <location>
        <begin position="132"/>
        <end position="155"/>
    </location>
</feature>
<dbReference type="InterPro" id="IPR025250">
    <property type="entry name" value="DUF4199"/>
</dbReference>
<feature type="transmembrane region" description="Helical" evidence="1">
    <location>
        <begin position="7"/>
        <end position="24"/>
    </location>
</feature>
<keyword evidence="1" id="KW-0472">Membrane</keyword>
<name>A0A0A2MC21_9FLAO</name>
<comment type="caution">
    <text evidence="2">The sequence shown here is derived from an EMBL/GenBank/DDBJ whole genome shotgun (WGS) entry which is preliminary data.</text>
</comment>
<feature type="transmembrane region" description="Helical" evidence="1">
    <location>
        <begin position="75"/>
        <end position="96"/>
    </location>
</feature>
<gene>
    <name evidence="2" type="ORF">Q764_10420</name>
</gene>
<dbReference type="eggNOG" id="ENOG502ZX0H">
    <property type="taxonomic scope" value="Bacteria"/>
</dbReference>
<evidence type="ECO:0000256" key="1">
    <source>
        <dbReference type="SAM" id="Phobius"/>
    </source>
</evidence>
<dbReference type="EMBL" id="JRLW01000013">
    <property type="protein sequence ID" value="KGO89008.1"/>
    <property type="molecule type" value="Genomic_DNA"/>
</dbReference>
<evidence type="ECO:0000313" key="2">
    <source>
        <dbReference type="EMBL" id="KGO89008.1"/>
    </source>
</evidence>
<dbReference type="RefSeq" id="WP_026980715.1">
    <property type="nucleotide sequence ID" value="NZ_AUCZ01000011.1"/>
</dbReference>
<sequence>MKNFAIEIKWAIAATVLSLLWIFLEKSLGLYDANLKWQPLFSMLIGFVVIPLYYLAIRDKKKNFYNGIITWKQGFFTGLIMTFFIMISSPLCQYLSHNFIAPDFFEKAITYTVNSKRMTQTDAEAYFNLNSYITQSVSMMLSFGVIISGIVSYLLKSKNN</sequence>
<protein>
    <submittedName>
        <fullName evidence="2">Membrane protein</fullName>
    </submittedName>
</protein>
<dbReference type="AlphaFoldDB" id="A0A0A2MC21"/>
<evidence type="ECO:0000313" key="3">
    <source>
        <dbReference type="Proteomes" id="UP000030121"/>
    </source>
</evidence>